<accession>A0ABS3Y7R5</accession>
<sequence>MNIGIDIGIGADADADADAGTDSDIAIVGGGAAAVGLLDALAAEQDGTSAGSGTLTVFEPSPQLWRGRPYGPDLDSVLVNAPPAMMSIRNGDFGHYAAWLGERGADHIDVLLGQPLVPRALYGEYLVHTAEKAIAALGEQGWSVRVVVARVTGIVRRGARLVLRTHDAHEYGATQVALCTGGGAPPDLYGLTGNPGFTADPYPLADTLASVPAGDDVAVIGSGLTAVDVAVSLAARGHRGRITLLSRSGVLPRVWQRPVDRRPRQLTVERVSALREARGNVTLDDLVGLLRTELADAGEDFDALMAELLHIEAISPVQRLRRQIAAVDDPRIGRRVLQETAHTVGPHVWRLLPESDRVRLRRHLRTATSVASPMIPANAATLLRLLEAGQLTVAGGVQAIEPVHGGFRVRDEDGAHTAGTVVNAVNPQPQAISAAAEELVRSLADSGLATLHPSGGLNPADQHLHIVGDLTGGASFITSSIAGLAAQASRTAQALRAP</sequence>
<dbReference type="Proteomes" id="UP000721954">
    <property type="component" value="Unassembled WGS sequence"/>
</dbReference>
<evidence type="ECO:0000259" key="1">
    <source>
        <dbReference type="Pfam" id="PF13454"/>
    </source>
</evidence>
<dbReference type="SUPFAM" id="SSF51905">
    <property type="entry name" value="FAD/NAD(P)-binding domain"/>
    <property type="match status" value="2"/>
</dbReference>
<dbReference type="GeneID" id="96263739"/>
<evidence type="ECO:0000313" key="2">
    <source>
        <dbReference type="EMBL" id="MBO8203361.1"/>
    </source>
</evidence>
<reference evidence="2 3" key="1">
    <citation type="submission" date="2021-02" db="EMBL/GenBank/DDBJ databases">
        <title>Streptomyces spirodelae sp. nov., isolated from duckweed.</title>
        <authorList>
            <person name="Saimee Y."/>
            <person name="Duangmal K."/>
        </authorList>
    </citation>
    <scope>NUCLEOTIDE SEQUENCE [LARGE SCALE GENOMIC DNA]</scope>
    <source>
        <strain evidence="2 3">DSM 42105</strain>
    </source>
</reference>
<dbReference type="EMBL" id="JAFFZM010000040">
    <property type="protein sequence ID" value="MBO8203361.1"/>
    <property type="molecule type" value="Genomic_DNA"/>
</dbReference>
<proteinExistence type="predicted"/>
<evidence type="ECO:0000313" key="3">
    <source>
        <dbReference type="Proteomes" id="UP000721954"/>
    </source>
</evidence>
<dbReference type="InterPro" id="IPR052189">
    <property type="entry name" value="L-asp_N-monooxygenase_NS-form"/>
</dbReference>
<dbReference type="Gene3D" id="3.50.50.60">
    <property type="entry name" value="FAD/NAD(P)-binding domain"/>
    <property type="match status" value="1"/>
</dbReference>
<keyword evidence="3" id="KW-1185">Reference proteome</keyword>
<dbReference type="Pfam" id="PF13454">
    <property type="entry name" value="NAD_binding_9"/>
    <property type="match status" value="1"/>
</dbReference>
<dbReference type="PANTHER" id="PTHR40254">
    <property type="entry name" value="BLR0577 PROTEIN"/>
    <property type="match status" value="1"/>
</dbReference>
<dbReference type="InterPro" id="IPR036188">
    <property type="entry name" value="FAD/NAD-bd_sf"/>
</dbReference>
<name>A0ABS3Y7R5_9ACTN</name>
<dbReference type="InterPro" id="IPR038732">
    <property type="entry name" value="HpyO/CreE_NAD-binding"/>
</dbReference>
<feature type="domain" description="FAD-dependent urate hydroxylase HpyO/Asp monooxygenase CreE-like FAD/NAD(P)-binding" evidence="1">
    <location>
        <begin position="26"/>
        <end position="182"/>
    </location>
</feature>
<organism evidence="2 3">
    <name type="scientific">Streptomyces smyrnaeus</name>
    <dbReference type="NCBI Taxonomy" id="1387713"/>
    <lineage>
        <taxon>Bacteria</taxon>
        <taxon>Bacillati</taxon>
        <taxon>Actinomycetota</taxon>
        <taxon>Actinomycetes</taxon>
        <taxon>Kitasatosporales</taxon>
        <taxon>Streptomycetaceae</taxon>
        <taxon>Streptomyces</taxon>
    </lineage>
</organism>
<dbReference type="PANTHER" id="PTHR40254:SF1">
    <property type="entry name" value="BLR0577 PROTEIN"/>
    <property type="match status" value="1"/>
</dbReference>
<protein>
    <submittedName>
        <fullName evidence="2">FAD/NAD(P)-binding protein</fullName>
    </submittedName>
</protein>
<dbReference type="RefSeq" id="WP_209215104.1">
    <property type="nucleotide sequence ID" value="NZ_JAFFZM010000040.1"/>
</dbReference>
<comment type="caution">
    <text evidence="2">The sequence shown here is derived from an EMBL/GenBank/DDBJ whole genome shotgun (WGS) entry which is preliminary data.</text>
</comment>
<gene>
    <name evidence="2" type="ORF">JW613_34525</name>
</gene>